<proteinExistence type="predicted"/>
<protein>
    <submittedName>
        <fullName evidence="1">TasA family protein</fullName>
    </submittedName>
</protein>
<dbReference type="EMBL" id="JBBMER010000005">
    <property type="protein sequence ID" value="MEQ2379859.1"/>
    <property type="molecule type" value="Genomic_DNA"/>
</dbReference>
<evidence type="ECO:0000313" key="1">
    <source>
        <dbReference type="EMBL" id="MEQ2379859.1"/>
    </source>
</evidence>
<name>A0ABV1BVT3_9FIRM</name>
<dbReference type="Proteomes" id="UP001442364">
    <property type="component" value="Unassembled WGS sequence"/>
</dbReference>
<accession>A0ABV1BVT3</accession>
<evidence type="ECO:0000313" key="2">
    <source>
        <dbReference type="Proteomes" id="UP001442364"/>
    </source>
</evidence>
<dbReference type="InterPro" id="IPR022121">
    <property type="entry name" value="Peptidase_M73_camelysin"/>
</dbReference>
<reference evidence="1 2" key="1">
    <citation type="submission" date="2024-03" db="EMBL/GenBank/DDBJ databases">
        <title>Human intestinal bacterial collection.</title>
        <authorList>
            <person name="Pauvert C."/>
            <person name="Hitch T.C.A."/>
            <person name="Clavel T."/>
        </authorList>
    </citation>
    <scope>NUCLEOTIDE SEQUENCE [LARGE SCALE GENOMIC DNA]</scope>
    <source>
        <strain evidence="1 2">CLA-AA-H255</strain>
    </source>
</reference>
<sequence length="200" mass="21906">MVNKKKLTAGVAALILCITGVTYGTLAYFTDKDTRANVITIGHVTGTLTETDEHMRDDNTTGKDYTNVKPGDVLDKDPTVTLDKESEDAYVRVSINYEGLTKEQALAIENNLDISAGWTKSEDGYYYYNEILSNKTGAINSSKVFSKVTIPTEWGNEIAGITFNINVKAEFIQSDNFTPVTDEAGNITGWGNVAIEKSLK</sequence>
<dbReference type="Pfam" id="PF12389">
    <property type="entry name" value="Peptidase_M73"/>
    <property type="match status" value="1"/>
</dbReference>
<keyword evidence="2" id="KW-1185">Reference proteome</keyword>
<dbReference type="InterPro" id="IPR023833">
    <property type="entry name" value="Signal_pept_SipW-depend-type"/>
</dbReference>
<gene>
    <name evidence="1" type="ORF">WMO14_08190</name>
</gene>
<organism evidence="1 2">
    <name type="scientific">[Lactobacillus] rogosae</name>
    <dbReference type="NCBI Taxonomy" id="706562"/>
    <lineage>
        <taxon>Bacteria</taxon>
        <taxon>Bacillati</taxon>
        <taxon>Bacillota</taxon>
        <taxon>Clostridia</taxon>
        <taxon>Lachnospirales</taxon>
        <taxon>Lachnospiraceae</taxon>
        <taxon>Lachnospira</taxon>
    </lineage>
</organism>
<comment type="caution">
    <text evidence="1">The sequence shown here is derived from an EMBL/GenBank/DDBJ whole genome shotgun (WGS) entry which is preliminary data.</text>
</comment>
<dbReference type="RefSeq" id="WP_022503008.1">
    <property type="nucleotide sequence ID" value="NZ_DAWDAH010000005.1"/>
</dbReference>
<dbReference type="NCBIfam" id="TIGR04088">
    <property type="entry name" value="cognate_SipW"/>
    <property type="match status" value="1"/>
</dbReference>